<reference evidence="20 21" key="1">
    <citation type="journal article" date="2006" name="Genome Biol.">
        <title>Genomic analysis reveals that Pseudomonas aeruginosa virulence is combinatorial.</title>
        <authorList>
            <person name="Lee D.G."/>
            <person name="Urbach J.M."/>
            <person name="Wu G."/>
            <person name="Liberati N.T."/>
            <person name="Feinbaum R.L."/>
            <person name="Miyata S."/>
            <person name="Diggins L.T."/>
            <person name="He J."/>
            <person name="Saucier M."/>
            <person name="Deziel E."/>
            <person name="Friedman L."/>
            <person name="Li L."/>
            <person name="Grills G."/>
            <person name="Montgomery K."/>
            <person name="Kucherlapati R."/>
            <person name="Rahme L.G."/>
            <person name="Ausubel F.M."/>
        </authorList>
    </citation>
    <scope>NUCLEOTIDE SEQUENCE [LARGE SCALE GENOMIC DNA]</scope>
    <source>
        <strain evidence="20 21">UCBPP-PA14</strain>
    </source>
</reference>
<evidence type="ECO:0000256" key="17">
    <source>
        <dbReference type="SAM" id="MobiDB-lite"/>
    </source>
</evidence>
<evidence type="ECO:0000256" key="4">
    <source>
        <dbReference type="ARBA" id="ARBA00022763"/>
    </source>
</evidence>
<keyword evidence="6 15" id="KW-0347">Helicase</keyword>
<comment type="cofactor">
    <cofactor evidence="15">
        <name>Mg(2+)</name>
        <dbReference type="ChEBI" id="CHEBI:18420"/>
    </cofactor>
    <text evidence="15">Binds 1 Mg(2+) ion per subunit.</text>
</comment>
<feature type="binding site" evidence="15">
    <location>
        <position position="1017"/>
    </location>
    <ligand>
        <name>Mg(2+)</name>
        <dbReference type="ChEBI" id="CHEBI:18420"/>
    </ligand>
</feature>
<keyword evidence="11 15" id="KW-0234">DNA repair</keyword>
<feature type="domain" description="UvrD-like helicase C-terminal" evidence="19">
    <location>
        <begin position="478"/>
        <end position="781"/>
    </location>
</feature>
<feature type="region of interest" description="Nuclease activity, interacts with RecD and RecA" evidence="15">
    <location>
        <begin position="942"/>
        <end position="1245"/>
    </location>
</feature>
<feature type="binding site" evidence="15">
    <location>
        <position position="1134"/>
    </location>
    <ligand>
        <name>Mg(2+)</name>
        <dbReference type="ChEBI" id="CHEBI:18420"/>
    </ligand>
</feature>
<dbReference type="Pfam" id="PF13361">
    <property type="entry name" value="UvrD_C"/>
    <property type="match status" value="1"/>
</dbReference>
<dbReference type="InterPro" id="IPR038726">
    <property type="entry name" value="PDDEXK_AddAB-type"/>
</dbReference>
<dbReference type="PANTHER" id="PTHR11070">
    <property type="entry name" value="UVRD / RECB / PCRA DNA HELICASE FAMILY MEMBER"/>
    <property type="match status" value="1"/>
</dbReference>
<name>A0A0H2ZG79_PSEAB</name>
<dbReference type="KEGG" id="pau:PA14_55670"/>
<dbReference type="Gene3D" id="3.90.320.10">
    <property type="match status" value="1"/>
</dbReference>
<comment type="miscellaneous">
    <text evidence="15">In the RecBCD complex, RecB has a slow 3'-5' helicase, an exonuclease activity and loads RecA onto ssDNA, RecD has a fast 5'-3' helicase activity, while RecC stimulates the ATPase and processivity of the RecB helicase and contributes to recognition of the Chi site.</text>
</comment>
<dbReference type="InterPro" id="IPR014016">
    <property type="entry name" value="UvrD-like_ATP-bd"/>
</dbReference>
<sequence>MSQQQMPVALDPLDFPLHGSRLIEASAGTGKTFTIALLYVRLVLDHGGESAFGRPLSPPEILVVTFTDAATQELRERIRSRLGEAARCFAEPQERHDGLLVALRQQYPTERWPGCARLLRLAAEWMDEAAVSTIHSWCYRMLREHAFDSGSLFTQNLETDQSELLAEVVRDYWRRNFYGLTAPAAQAVASCYSGPEALGKALQPLLARQDADFRYADQALSAPESLAALLEQGGDWYRQLDQLDAQARAAWRAARVELEALLRDLRPYLNGNSYRGKDSDETFDAWLQALADWSEGGEQPANLGKFGQTRIKLTAKRVAPEHAALRAIDAWAAHQEERPDLAPHLLLHALGEVGRELEVEKQRRAEIGFDDLLSRLDRALQGPGGERLAQLIREQFPVALIDEFQDTDPVQYRIFERIYRIAADPGEPQARETGLFMIGDPKQAIYAFRGADIHTYLRAREATRGRHYTLGKNFRSTAAMVAAANRCFAFAEEHPRGAFRFAREGLENPVPFHAVDAQGRAERLLIDGAEAPAMTFWNLDAEAGVLGSAAYRQEMAERSASAIRRWLSLADLGRAGFADEQGGWRALRPADIAILVRGRAEAEAIRSALAARRLASVYLSDRDSVFDSQEAADLLHWLRACADPGADALLRVALATRSLHLDWATLERLNQDELFWERMVLRFRDYRRSWQAQGVLPMLRRLLADFELPARLLRYADGERSLTNLLHLAEWLQRAAVELDGEHALIRHLAEQVQSPGSEEILRLESDADLIKVVTIHKSKGLEYPLVLLPFICSWRELDGNSGAPVSFHEDGAAGRVIELARRKEQAARAYEQANDERLGEDMRLLYVALTRARHSVWLGIAPLVASNSKSPELHKGALGYLLAGGATIGSDGLGQCLAALRGECREIVVEPAPEADAERYVAGRGRGLGQARETRRSSREKWWVASYSGLQLQASAGLDDDEALESDESQEPISAEEATFHEEGRSAEQPPVAHASEMRDDLHRFPRGPAPGTFLHGLLEWAGREGFDVARADAQRRRELVARRCDLRGWKDWAEPLDLWLEQYLAEPLRWPGGETSLAGLVAYQVEMEFWFATHQVQAEAIDALVRRHTLGGAARPALAPTLLNGMFKGFVDLVFEHQGRFYVADYKSNWLGADDGAYSPEAMTAAVLENRYDLQYVLYLLALHRQLKARLPDYDYDRHMGGAVYLFLRGARAATQGLHFERPPRELIERLDALFSGQPGAER</sequence>
<dbReference type="InterPro" id="IPR011335">
    <property type="entry name" value="Restrct_endonuc-II-like"/>
</dbReference>
<evidence type="ECO:0000256" key="6">
    <source>
        <dbReference type="ARBA" id="ARBA00022806"/>
    </source>
</evidence>
<dbReference type="GO" id="GO:0008854">
    <property type="term" value="F:exodeoxyribonuclease V activity"/>
    <property type="evidence" value="ECO:0007669"/>
    <property type="project" value="UniProtKB-EC"/>
</dbReference>
<dbReference type="HOGENOM" id="CLU_001114_6_0_6"/>
<dbReference type="PROSITE" id="PS51217">
    <property type="entry name" value="UVRD_HELICASE_CTER"/>
    <property type="match status" value="1"/>
</dbReference>
<keyword evidence="8 15" id="KW-0067">ATP-binding</keyword>
<evidence type="ECO:0000256" key="13">
    <source>
        <dbReference type="ARBA" id="ARBA00034617"/>
    </source>
</evidence>
<evidence type="ECO:0000313" key="20">
    <source>
        <dbReference type="EMBL" id="ABJ13554.1"/>
    </source>
</evidence>
<comment type="similarity">
    <text evidence="15">Belongs to the helicase family. UvrD subfamily.</text>
</comment>
<comment type="catalytic activity">
    <reaction evidence="14 15">
        <text>ATP + H2O = ADP + phosphate + H(+)</text>
        <dbReference type="Rhea" id="RHEA:13065"/>
        <dbReference type="ChEBI" id="CHEBI:15377"/>
        <dbReference type="ChEBI" id="CHEBI:15378"/>
        <dbReference type="ChEBI" id="CHEBI:30616"/>
        <dbReference type="ChEBI" id="CHEBI:43474"/>
        <dbReference type="ChEBI" id="CHEBI:456216"/>
        <dbReference type="EC" id="5.6.2.4"/>
    </reaction>
</comment>
<feature type="compositionally biased region" description="Acidic residues" evidence="17">
    <location>
        <begin position="959"/>
        <end position="971"/>
    </location>
</feature>
<dbReference type="EC" id="5.6.2.4" evidence="15"/>
<evidence type="ECO:0000259" key="19">
    <source>
        <dbReference type="PROSITE" id="PS51217"/>
    </source>
</evidence>
<keyword evidence="9 15" id="KW-0460">Magnesium</keyword>
<dbReference type="GO" id="GO:0005829">
    <property type="term" value="C:cytosol"/>
    <property type="evidence" value="ECO:0007669"/>
    <property type="project" value="TreeGrafter"/>
</dbReference>
<dbReference type="Pfam" id="PF12705">
    <property type="entry name" value="PDDEXK_1"/>
    <property type="match status" value="1"/>
</dbReference>
<dbReference type="InterPro" id="IPR011604">
    <property type="entry name" value="PDDEXK-like_dom_sf"/>
</dbReference>
<dbReference type="AlphaFoldDB" id="A0A0H2ZG79"/>
<evidence type="ECO:0000259" key="18">
    <source>
        <dbReference type="PROSITE" id="PS51198"/>
    </source>
</evidence>
<protein>
    <recommendedName>
        <fullName evidence="15">RecBCD enzyme subunit RecB</fullName>
        <ecNumber evidence="15">3.1.11.5</ecNumber>
        <ecNumber evidence="15">5.6.2.4</ecNumber>
    </recommendedName>
    <alternativeName>
        <fullName evidence="15">DNA 3'-5' helicase subunit RecB</fullName>
    </alternativeName>
    <alternativeName>
        <fullName evidence="15">Exonuclease V subunit RecB</fullName>
        <shortName evidence="15">ExoV subunit RecB</shortName>
    </alternativeName>
    <alternativeName>
        <fullName evidence="15">Helicase/nuclease RecBCD subunit RecB</fullName>
    </alternativeName>
</protein>
<dbReference type="RefSeq" id="WP_011666747.1">
    <property type="nucleotide sequence ID" value="NC_008463.1"/>
</dbReference>
<keyword evidence="2 15" id="KW-0479">Metal-binding</keyword>
<dbReference type="NCBIfam" id="TIGR00609">
    <property type="entry name" value="recB"/>
    <property type="match status" value="1"/>
</dbReference>
<evidence type="ECO:0000256" key="8">
    <source>
        <dbReference type="ARBA" id="ARBA00022840"/>
    </source>
</evidence>
<evidence type="ECO:0000256" key="10">
    <source>
        <dbReference type="ARBA" id="ARBA00023125"/>
    </source>
</evidence>
<dbReference type="GO" id="GO:0016887">
    <property type="term" value="F:ATP hydrolysis activity"/>
    <property type="evidence" value="ECO:0007669"/>
    <property type="project" value="RHEA"/>
</dbReference>
<dbReference type="InterPro" id="IPR014017">
    <property type="entry name" value="DNA_helicase_UvrD-like_C"/>
</dbReference>
<keyword evidence="12 15" id="KW-0413">Isomerase</keyword>
<feature type="binding site" evidence="15">
    <location>
        <position position="1147"/>
    </location>
    <ligand>
        <name>Mg(2+)</name>
        <dbReference type="ChEBI" id="CHEBI:18420"/>
    </ligand>
</feature>
<feature type="region of interest" description="DNA-binding and helicase activity, interacts with RecC" evidence="15">
    <location>
        <begin position="1"/>
        <end position="884"/>
    </location>
</feature>
<dbReference type="CDD" id="cd22352">
    <property type="entry name" value="RecB_C-like"/>
    <property type="match status" value="1"/>
</dbReference>
<evidence type="ECO:0000256" key="5">
    <source>
        <dbReference type="ARBA" id="ARBA00022801"/>
    </source>
</evidence>
<organism evidence="20 21">
    <name type="scientific">Pseudomonas aeruginosa (strain UCBPP-PA14)</name>
    <dbReference type="NCBI Taxonomy" id="208963"/>
    <lineage>
        <taxon>Bacteria</taxon>
        <taxon>Pseudomonadati</taxon>
        <taxon>Pseudomonadota</taxon>
        <taxon>Gammaproteobacteria</taxon>
        <taxon>Pseudomonadales</taxon>
        <taxon>Pseudomonadaceae</taxon>
        <taxon>Pseudomonas</taxon>
    </lineage>
</organism>
<dbReference type="GO" id="GO:0043138">
    <property type="term" value="F:3'-5' DNA helicase activity"/>
    <property type="evidence" value="ECO:0007669"/>
    <property type="project" value="UniProtKB-UniRule"/>
</dbReference>
<dbReference type="GO" id="GO:0009338">
    <property type="term" value="C:exodeoxyribonuclease V complex"/>
    <property type="evidence" value="ECO:0007669"/>
    <property type="project" value="TreeGrafter"/>
</dbReference>
<evidence type="ECO:0000256" key="1">
    <source>
        <dbReference type="ARBA" id="ARBA00022722"/>
    </source>
</evidence>
<evidence type="ECO:0000256" key="2">
    <source>
        <dbReference type="ARBA" id="ARBA00022723"/>
    </source>
</evidence>
<accession>A0A0H2ZG79</accession>
<evidence type="ECO:0000256" key="11">
    <source>
        <dbReference type="ARBA" id="ARBA00023204"/>
    </source>
</evidence>
<dbReference type="SUPFAM" id="SSF52540">
    <property type="entry name" value="P-loop containing nucleoside triphosphate hydrolases"/>
    <property type="match status" value="1"/>
</dbReference>
<dbReference type="InterPro" id="IPR000212">
    <property type="entry name" value="DNA_helicase_UvrD/REP"/>
</dbReference>
<feature type="active site" description="For nuclease activity" evidence="15">
    <location>
        <position position="1147"/>
    </location>
</feature>
<evidence type="ECO:0000256" key="12">
    <source>
        <dbReference type="ARBA" id="ARBA00023235"/>
    </source>
</evidence>
<comment type="catalytic activity">
    <reaction evidence="13 15">
        <text>Couples ATP hydrolysis with the unwinding of duplex DNA by translocating in the 3'-5' direction.</text>
        <dbReference type="EC" id="5.6.2.4"/>
    </reaction>
</comment>
<dbReference type="InterPro" id="IPR004586">
    <property type="entry name" value="RecB"/>
</dbReference>
<dbReference type="PROSITE" id="PS51198">
    <property type="entry name" value="UVRD_HELICASE_ATP_BIND"/>
    <property type="match status" value="1"/>
</dbReference>
<dbReference type="InterPro" id="IPR027417">
    <property type="entry name" value="P-loop_NTPase"/>
</dbReference>
<dbReference type="SUPFAM" id="SSF52980">
    <property type="entry name" value="Restriction endonuclease-like"/>
    <property type="match status" value="1"/>
</dbReference>
<dbReference type="Gene3D" id="3.40.50.300">
    <property type="entry name" value="P-loop containing nucleotide triphosphate hydrolases"/>
    <property type="match status" value="2"/>
</dbReference>
<dbReference type="Gene3D" id="1.10.486.10">
    <property type="entry name" value="PCRA, domain 4"/>
    <property type="match status" value="1"/>
</dbReference>
<dbReference type="HAMAP" id="MF_01485">
    <property type="entry name" value="RecB"/>
    <property type="match status" value="1"/>
</dbReference>
<feature type="binding site" evidence="16">
    <location>
        <begin position="25"/>
        <end position="32"/>
    </location>
    <ligand>
        <name>ATP</name>
        <dbReference type="ChEBI" id="CHEBI:30616"/>
    </ligand>
</feature>
<proteinExistence type="inferred from homology"/>
<comment type="subunit">
    <text evidence="15">Heterotrimer of RecB, RecC and RecD. All subunits contribute to DNA-binding. Interacts with RecA.</text>
</comment>
<evidence type="ECO:0000256" key="16">
    <source>
        <dbReference type="PROSITE-ProRule" id="PRU00560"/>
    </source>
</evidence>
<dbReference type="EMBL" id="CP000438">
    <property type="protein sequence ID" value="ABJ13554.1"/>
    <property type="molecule type" value="Genomic_DNA"/>
</dbReference>
<comment type="catalytic activity">
    <reaction evidence="15">
        <text>Exonucleolytic cleavage (in the presence of ATP) in either 5'- to 3'- or 3'- to 5'-direction to yield 5'-phosphooligonucleotides.</text>
        <dbReference type="EC" id="3.1.11.5"/>
    </reaction>
</comment>
<dbReference type="Proteomes" id="UP000000653">
    <property type="component" value="Chromosome"/>
</dbReference>
<feature type="domain" description="UvrD-like helicase ATP-binding" evidence="18">
    <location>
        <begin position="4"/>
        <end position="477"/>
    </location>
</feature>
<evidence type="ECO:0000256" key="14">
    <source>
        <dbReference type="ARBA" id="ARBA00048988"/>
    </source>
</evidence>
<gene>
    <name evidence="15 20" type="primary">recB</name>
    <name evidence="20" type="ordered locus">PA14_55670</name>
</gene>
<dbReference type="Pfam" id="PF00580">
    <property type="entry name" value="UvrD-helicase"/>
    <property type="match status" value="1"/>
</dbReference>
<comment type="domain">
    <text evidence="15">The C-terminal domain has nuclease activity and interacts with RecD. It interacts with RecA, facilitating its loading onto ssDNA.</text>
</comment>
<comment type="domain">
    <text evidence="15">The N-terminal DNA-binding domain is a ssDNA-dependent ATPase and has ATP-dependent 3'-5' helicase function. This domain interacts with RecC.</text>
</comment>
<dbReference type="PANTHER" id="PTHR11070:SF23">
    <property type="entry name" value="RECBCD ENZYME SUBUNIT RECB"/>
    <property type="match status" value="1"/>
</dbReference>
<dbReference type="GO" id="GO:0000724">
    <property type="term" value="P:double-strand break repair via homologous recombination"/>
    <property type="evidence" value="ECO:0007669"/>
    <property type="project" value="UniProtKB-UniRule"/>
</dbReference>
<dbReference type="GO" id="GO:0003677">
    <property type="term" value="F:DNA binding"/>
    <property type="evidence" value="ECO:0007669"/>
    <property type="project" value="UniProtKB-UniRule"/>
</dbReference>
<dbReference type="BioCyc" id="PAER208963:G1G74-4696-MONOMER"/>
<evidence type="ECO:0000313" key="21">
    <source>
        <dbReference type="Proteomes" id="UP000000653"/>
    </source>
</evidence>
<keyword evidence="7 15" id="KW-0269">Exonuclease</keyword>
<keyword evidence="5 15" id="KW-0378">Hydrolase</keyword>
<dbReference type="EC" id="3.1.11.5" evidence="15"/>
<keyword evidence="10 15" id="KW-0238">DNA-binding</keyword>
<keyword evidence="3 15" id="KW-0547">Nucleotide-binding</keyword>
<keyword evidence="1 15" id="KW-0540">Nuclease</keyword>
<feature type="region of interest" description="Disordered" evidence="17">
    <location>
        <begin position="958"/>
        <end position="998"/>
    </location>
</feature>
<evidence type="ECO:0000256" key="3">
    <source>
        <dbReference type="ARBA" id="ARBA00022741"/>
    </source>
</evidence>
<dbReference type="Gene3D" id="1.10.3170.10">
    <property type="entry name" value="Recbcd, chain B, domain 2"/>
    <property type="match status" value="1"/>
</dbReference>
<dbReference type="GO" id="GO:0000287">
    <property type="term" value="F:magnesium ion binding"/>
    <property type="evidence" value="ECO:0007669"/>
    <property type="project" value="UniProtKB-UniRule"/>
</dbReference>
<dbReference type="GO" id="GO:0005524">
    <property type="term" value="F:ATP binding"/>
    <property type="evidence" value="ECO:0007669"/>
    <property type="project" value="UniProtKB-UniRule"/>
</dbReference>
<evidence type="ECO:0000256" key="15">
    <source>
        <dbReference type="HAMAP-Rule" id="MF_01485"/>
    </source>
</evidence>
<keyword evidence="4 15" id="KW-0227">DNA damage</keyword>
<evidence type="ECO:0000256" key="9">
    <source>
        <dbReference type="ARBA" id="ARBA00022842"/>
    </source>
</evidence>
<comment type="function">
    <text evidence="15">A helicase/nuclease that prepares dsDNA breaks (DSB) for recombinational DNA repair. Binds to DSBs and unwinds DNA via a highly rapid and processive ATP-dependent bidirectional helicase activity. Unwinds dsDNA until it encounters a Chi (crossover hotspot instigator) sequence from the 3' direction. Cuts ssDNA a few nucleotides 3' to the Chi site. The properties and activities of the enzyme are changed at Chi. The Chi-altered holoenzyme produces a long 3'-ssDNA overhang and facilitates RecA-binding to the ssDNA for homologous DNA recombination and repair. Holoenzyme degrades any linearized DNA that is unable to undergo homologous recombination. In the holoenzyme this subunit contributes ATPase, 3'-5' helicase, exonuclease activity and loads RecA onto ssDNA.</text>
</comment>
<evidence type="ECO:0000256" key="7">
    <source>
        <dbReference type="ARBA" id="ARBA00022839"/>
    </source>
</evidence>